<evidence type="ECO:0000313" key="2">
    <source>
        <dbReference type="Proteomes" id="UP000315303"/>
    </source>
</evidence>
<dbReference type="Proteomes" id="UP000315303">
    <property type="component" value="Unassembled WGS sequence"/>
</dbReference>
<name>A0A502KLC9_9GAMM</name>
<proteinExistence type="predicted"/>
<dbReference type="AlphaFoldDB" id="A0A502KLC9"/>
<dbReference type="RefSeq" id="WP_140605555.1">
    <property type="nucleotide sequence ID" value="NZ_SAWY01000041.1"/>
</dbReference>
<evidence type="ECO:0008006" key="3">
    <source>
        <dbReference type="Google" id="ProtNLM"/>
    </source>
</evidence>
<organism evidence="1 2">
    <name type="scientific">Litorilituus lipolyticus</name>
    <dbReference type="NCBI Taxonomy" id="2491017"/>
    <lineage>
        <taxon>Bacteria</taxon>
        <taxon>Pseudomonadati</taxon>
        <taxon>Pseudomonadota</taxon>
        <taxon>Gammaproteobacteria</taxon>
        <taxon>Alteromonadales</taxon>
        <taxon>Colwelliaceae</taxon>
        <taxon>Litorilituus</taxon>
    </lineage>
</organism>
<dbReference type="EMBL" id="SAWY01000041">
    <property type="protein sequence ID" value="TPH12024.1"/>
    <property type="molecule type" value="Genomic_DNA"/>
</dbReference>
<sequence length="291" mass="32925">MKTFSISQIILALAITYLAYSLSEVARQVPDVVAMVNNVKPQMDNIALQVALVKDEVTLTRELITKQLPEVLRQVEASIATIDNVIAESENYSRNIPSLLQRLEYFEQQIPLAYQRLDNLEAATNHAVAEIALWRPHSNHYIEELALARENIPQYLTRIERIIEQANQVGEKNSSGFVSGIFKGVISLPFEVVSGLTNIVDSNSQSAKHLTAKDVATLQEHLISLLDSPDQKHILWSNIDSGNYGRITKQEEKNYKGKVCVQVEFTNFFNKQKETLEELMCPNKEGLWQVM</sequence>
<dbReference type="OrthoDB" id="6223698at2"/>
<protein>
    <recommendedName>
        <fullName evidence="3">Surface antigen domain-containing protein</fullName>
    </recommendedName>
</protein>
<gene>
    <name evidence="1" type="ORF">EPA86_16805</name>
</gene>
<comment type="caution">
    <text evidence="1">The sequence shown here is derived from an EMBL/GenBank/DDBJ whole genome shotgun (WGS) entry which is preliminary data.</text>
</comment>
<keyword evidence="2" id="KW-1185">Reference proteome</keyword>
<evidence type="ECO:0000313" key="1">
    <source>
        <dbReference type="EMBL" id="TPH12024.1"/>
    </source>
</evidence>
<accession>A0A502KLC9</accession>
<reference evidence="1 2" key="1">
    <citation type="submission" date="2019-01" db="EMBL/GenBank/DDBJ databases">
        <title>Litorilituus lipolytica sp. nov., isolated from intertidal sand of the Yellow Sea in China.</title>
        <authorList>
            <person name="Liu A."/>
        </authorList>
    </citation>
    <scope>NUCLEOTIDE SEQUENCE [LARGE SCALE GENOMIC DNA]</scope>
    <source>
        <strain evidence="1 2">RZ04</strain>
    </source>
</reference>